<dbReference type="PROSITE" id="PS50022">
    <property type="entry name" value="FA58C_3"/>
    <property type="match status" value="1"/>
</dbReference>
<feature type="region of interest" description="Disordered" evidence="4">
    <location>
        <begin position="651"/>
        <end position="728"/>
    </location>
</feature>
<feature type="compositionally biased region" description="Polar residues" evidence="4">
    <location>
        <begin position="870"/>
        <end position="893"/>
    </location>
</feature>
<feature type="compositionally biased region" description="Polar residues" evidence="4">
    <location>
        <begin position="1216"/>
        <end position="1226"/>
    </location>
</feature>
<dbReference type="SMART" id="SM00248">
    <property type="entry name" value="ANK"/>
    <property type="match status" value="6"/>
</dbReference>
<evidence type="ECO:0000256" key="4">
    <source>
        <dbReference type="SAM" id="MobiDB-lite"/>
    </source>
</evidence>
<feature type="repeat" description="ANK" evidence="3">
    <location>
        <begin position="94"/>
        <end position="126"/>
    </location>
</feature>
<feature type="compositionally biased region" description="Polar residues" evidence="4">
    <location>
        <begin position="1339"/>
        <end position="1352"/>
    </location>
</feature>
<feature type="compositionally biased region" description="Polar residues" evidence="4">
    <location>
        <begin position="772"/>
        <end position="781"/>
    </location>
</feature>
<gene>
    <name evidence="6" type="ORF">BJG266_LOCUS28447</name>
    <name evidence="7" type="ORF">QVE165_LOCUS28336</name>
</gene>
<dbReference type="InterPro" id="IPR050776">
    <property type="entry name" value="Ank_Repeat/CDKN_Inhibitor"/>
</dbReference>
<feature type="compositionally biased region" description="Basic and acidic residues" evidence="4">
    <location>
        <begin position="1034"/>
        <end position="1046"/>
    </location>
</feature>
<feature type="compositionally biased region" description="Polar residues" evidence="4">
    <location>
        <begin position="1071"/>
        <end position="1085"/>
    </location>
</feature>
<feature type="compositionally biased region" description="Low complexity" evidence="4">
    <location>
        <begin position="1664"/>
        <end position="1687"/>
    </location>
</feature>
<evidence type="ECO:0000256" key="2">
    <source>
        <dbReference type="ARBA" id="ARBA00023043"/>
    </source>
</evidence>
<feature type="compositionally biased region" description="Basic and acidic residues" evidence="4">
    <location>
        <begin position="898"/>
        <end position="916"/>
    </location>
</feature>
<dbReference type="EMBL" id="CAJNOI010000292">
    <property type="protein sequence ID" value="CAF1229735.1"/>
    <property type="molecule type" value="Genomic_DNA"/>
</dbReference>
<evidence type="ECO:0000313" key="9">
    <source>
        <dbReference type="Proteomes" id="UP000663877"/>
    </source>
</evidence>
<dbReference type="Gene3D" id="2.60.120.260">
    <property type="entry name" value="Galactose-binding domain-like"/>
    <property type="match status" value="1"/>
</dbReference>
<dbReference type="SUPFAM" id="SSF49785">
    <property type="entry name" value="Galactose-binding domain-like"/>
    <property type="match status" value="1"/>
</dbReference>
<feature type="region of interest" description="Disordered" evidence="4">
    <location>
        <begin position="1286"/>
        <end position="1353"/>
    </location>
</feature>
<feature type="compositionally biased region" description="Polar residues" evidence="4">
    <location>
        <begin position="1165"/>
        <end position="1178"/>
    </location>
</feature>
<dbReference type="PROSITE" id="PS50088">
    <property type="entry name" value="ANK_REPEAT"/>
    <property type="match status" value="3"/>
</dbReference>
<feature type="compositionally biased region" description="Basic and acidic residues" evidence="4">
    <location>
        <begin position="1183"/>
        <end position="1195"/>
    </location>
</feature>
<feature type="compositionally biased region" description="Basic and acidic residues" evidence="4">
    <location>
        <begin position="852"/>
        <end position="869"/>
    </location>
</feature>
<dbReference type="SUPFAM" id="SSF48403">
    <property type="entry name" value="Ankyrin repeat"/>
    <property type="match status" value="1"/>
</dbReference>
<comment type="caution">
    <text evidence="6">The sequence shown here is derived from an EMBL/GenBank/DDBJ whole genome shotgun (WGS) entry which is preliminary data.</text>
</comment>
<dbReference type="Pfam" id="PF12796">
    <property type="entry name" value="Ank_2"/>
    <property type="match status" value="2"/>
</dbReference>
<dbReference type="EMBL" id="CAJNOM010000220">
    <property type="protein sequence ID" value="CAF1247797.1"/>
    <property type="molecule type" value="Genomic_DNA"/>
</dbReference>
<feature type="region of interest" description="Disordered" evidence="4">
    <location>
        <begin position="978"/>
        <end position="1226"/>
    </location>
</feature>
<feature type="compositionally biased region" description="Low complexity" evidence="4">
    <location>
        <begin position="1578"/>
        <end position="1593"/>
    </location>
</feature>
<feature type="compositionally biased region" description="Polar residues" evidence="4">
    <location>
        <begin position="1048"/>
        <end position="1057"/>
    </location>
</feature>
<feature type="compositionally biased region" description="Polar residues" evidence="4">
    <location>
        <begin position="1567"/>
        <end position="1577"/>
    </location>
</feature>
<feature type="compositionally biased region" description="Low complexity" evidence="4">
    <location>
        <begin position="1522"/>
        <end position="1537"/>
    </location>
</feature>
<feature type="repeat" description="ANK" evidence="3">
    <location>
        <begin position="226"/>
        <end position="258"/>
    </location>
</feature>
<accession>A0A814YHU6</accession>
<feature type="compositionally biased region" description="Polar residues" evidence="4">
    <location>
        <begin position="984"/>
        <end position="1009"/>
    </location>
</feature>
<feature type="repeat" description="ANK" evidence="3">
    <location>
        <begin position="127"/>
        <end position="162"/>
    </location>
</feature>
<dbReference type="OrthoDB" id="5314041at2759"/>
<evidence type="ECO:0000259" key="5">
    <source>
        <dbReference type="PROSITE" id="PS50022"/>
    </source>
</evidence>
<feature type="compositionally biased region" description="Polar residues" evidence="4">
    <location>
        <begin position="838"/>
        <end position="851"/>
    </location>
</feature>
<dbReference type="Proteomes" id="UP000663877">
    <property type="component" value="Unassembled WGS sequence"/>
</dbReference>
<dbReference type="Pfam" id="PF00754">
    <property type="entry name" value="F5_F8_type_C"/>
    <property type="match status" value="1"/>
</dbReference>
<name>A0A814YHU6_9BILA</name>
<feature type="compositionally biased region" description="Basic and acidic residues" evidence="4">
    <location>
        <begin position="791"/>
        <end position="800"/>
    </location>
</feature>
<keyword evidence="2 3" id="KW-0040">ANK repeat</keyword>
<feature type="compositionally biased region" description="Polar residues" evidence="4">
    <location>
        <begin position="1743"/>
        <end position="1763"/>
    </location>
</feature>
<feature type="compositionally biased region" description="Acidic residues" evidence="4">
    <location>
        <begin position="711"/>
        <end position="721"/>
    </location>
</feature>
<feature type="compositionally biased region" description="Low complexity" evidence="4">
    <location>
        <begin position="1550"/>
        <end position="1564"/>
    </location>
</feature>
<sequence>MDYQHESKLLLAIVERGTAEQLFTFLQGFHRKPFQNLNDVITYNGVIDDQIDFIDCTGTKYNITPLIITAGKGSYEKTKILLVHGANPNKQCATGDTALNLAIHRQKYVIVELLLQYCANPNLYNQFGKTALHRAVVSYTNENIDHFQTLLDAGADPNIQDRNQRLPLDEAVIANKPDMMEVLLSHDRTLVQRAYRAAIIASRLGHNKCLITLFNHGMDPNITDQTQTTPLHVAVRSLKLSTVQLLIANGANQNIANNRYETALSIAEQIHPDQRQNFMNILVDTPPTTSLKSHTSTIGKNIENIPSNIYPLLHNHKNWTMETDEYRSQTAETSSVQNLLDISNQTYWCSTQSNNAWVIYDFKHEHNINGIRINGCGNPSTPKNGHIDVSNALNGPWLKVKDFTCLPSEENKNDFFCPSLITRFIRVFILDNYGGDDIRIQGIAFFGVDMRLVNLLQEYGLENKLNTLLRNGINDPETLDENRDEILNSSDKYLHVNDHFQLIHLTESLKSPQLTFLEWHNPPQTTVIAGEKLQTFSVVGDEGITDRVKLEEQRNITYIHHHNDFPFSSVENNSQTTTILMKDLEPIQGRSLVDFPDYIIKYPGRYKIRVVSIESPNIHTSWQEIIVDPPYYFSLTKNSYTTVNSQMSYNPQNINNHEHFHPLPSTDEDDNDCDSHYNSRLRKKKILTPSKYRSGARTPLSNISPTNNFDNESEQSDEEEPIYVPRCLTPTKYRRESIRNDALHKHENIVHSQQYGTHDSQFQNPNQWERQHQLSTSQRFDVTTPPPQDQRPYERQRSPHEQNGSYSHVPLATRPAPPLPPPRNEYIGRTPSQERSDSVSQAPLNTRPSSHSHYEPRHEPQTTTRERNEYTGQTPSQERSDSVSQVPLNTRPLSHSPYEPRYEQKTTTQERNDSISKRPPAIDNTDQDHLKPFLNQYKLISGDMEFIQNLSNHGSHTDEYNPEQMQFIFKGTVQGSAVQERARQSMQDIAGNQSRTPTLSNNIDQNQSHPSKKSALSAADADQLNQNTTFLDDGQSKLKGESDRRAGLNSTSMTNRLPSAMAPDSDDDTYSVPSNNQQKNQSVSFNEHAPSDQITSKPNKHADGEFPQSYYPSSSIHTSSKQHVNHAPDPKKYFFGSSTKHQLSDNNSDSDEESIAIGHSHQDLLANSNTQPSRNYPGNTYHEYIHDDTNTDDGRFAQQSDVATTTNDTPTNTTTRRYMNLSNGTNENITNSIILSNRIPPQYHANNNYSKTDISSTIQPNRSSERYEQIQNNENQEPYEMDNNFAIGSDDPTYRNDINVNGNDIDDYDISTSVHRPPQVDGLVRPNPVYPASKETESNESMTQSYSSTAPVKSNKKEKQGFISKILGKKPLEITLPTGEGRNLYTHGIIQLRPHSPPTTDITDEITKQDSFDKRYTSFHTPDPYLYNLRDTYEGNEENLDPMPDTQQYNRSAKAGQQIVAKNHRTQTEIRSTRNVGTMCELSKANIVNNGILSQQYKTHRPEKLHQHTVHDPMINGHDNLHQTTSSSHQHQPSNSSKYDPMINGHDKLQQTTSSSHQHQPSHSSKYDSMTNGHGNLQQTTSSTHQHQPSNSSKYDPVINGHDKIQQTTSSSHQHPRSRSSEYDPYIFGQLNIIEDNNLNPTPYSQNQQYPPRPSRRSPPRTPPSSQIRPLSPPQRSHSSSFSNNKPSPRKTKPRTPTATIETDTSLDGMKHPVHVGVQSDPPSTKHKRTSIHAEELPLPQNIYPTTTHPKRTNSSSTQNQDNLIDVQIVSPKQKDDQNRTPTKGHLTNYEEKKTPKGKKLLLYNYNLVYNQLTIYFSDTNKNNYNQYEDIPFEQVPNKKEKPYVLRHSYIQELPSSSTTLIPTDVVHHSSTSHQNQKAPARPQPIHYAEQKQIPPVTEPRPLHFGTQNIITHPPNNEVATPIEKEIIYERNRSFTFNNHENSNSKKRPLFLMPVINSSRTYVVEKQTPPDNTIRKSRINRNFFLANPPTLRPLRKTYQSVDSGIDQSAHIHDSNDFFGQNLGTQVV</sequence>
<feature type="domain" description="F5/8 type C" evidence="5">
    <location>
        <begin position="295"/>
        <end position="448"/>
    </location>
</feature>
<dbReference type="PANTHER" id="PTHR24201">
    <property type="entry name" value="ANK_REP_REGION DOMAIN-CONTAINING PROTEIN"/>
    <property type="match status" value="1"/>
</dbReference>
<evidence type="ECO:0000256" key="1">
    <source>
        <dbReference type="ARBA" id="ARBA00022737"/>
    </source>
</evidence>
<reference evidence="6" key="1">
    <citation type="submission" date="2021-02" db="EMBL/GenBank/DDBJ databases">
        <authorList>
            <person name="Nowell W R."/>
        </authorList>
    </citation>
    <scope>NUCLEOTIDE SEQUENCE</scope>
</reference>
<dbReference type="Proteomes" id="UP000663832">
    <property type="component" value="Unassembled WGS sequence"/>
</dbReference>
<organism evidence="6 9">
    <name type="scientific">Adineta steineri</name>
    <dbReference type="NCBI Taxonomy" id="433720"/>
    <lineage>
        <taxon>Eukaryota</taxon>
        <taxon>Metazoa</taxon>
        <taxon>Spiralia</taxon>
        <taxon>Gnathifera</taxon>
        <taxon>Rotifera</taxon>
        <taxon>Eurotatoria</taxon>
        <taxon>Bdelloidea</taxon>
        <taxon>Adinetida</taxon>
        <taxon>Adinetidae</taxon>
        <taxon>Adineta</taxon>
    </lineage>
</organism>
<feature type="compositionally biased region" description="Low complexity" evidence="4">
    <location>
        <begin position="1204"/>
        <end position="1215"/>
    </location>
</feature>
<feature type="region of interest" description="Disordered" evidence="4">
    <location>
        <begin position="1244"/>
        <end position="1268"/>
    </location>
</feature>
<feature type="compositionally biased region" description="Polar residues" evidence="4">
    <location>
        <begin position="699"/>
        <end position="710"/>
    </location>
</feature>
<feature type="compositionally biased region" description="Polar residues" evidence="4">
    <location>
        <begin position="1244"/>
        <end position="1262"/>
    </location>
</feature>
<evidence type="ECO:0000256" key="3">
    <source>
        <dbReference type="PROSITE-ProRule" id="PRU00023"/>
    </source>
</evidence>
<dbReference type="InterPro" id="IPR008979">
    <property type="entry name" value="Galactose-bd-like_sf"/>
</dbReference>
<feature type="compositionally biased region" description="Low complexity" evidence="4">
    <location>
        <begin position="1013"/>
        <end position="1026"/>
    </location>
</feature>
<keyword evidence="8" id="KW-1185">Reference proteome</keyword>
<feature type="compositionally biased region" description="Low complexity" evidence="4">
    <location>
        <begin position="1109"/>
        <end position="1119"/>
    </location>
</feature>
<feature type="region of interest" description="Disordered" evidence="4">
    <location>
        <begin position="772"/>
        <end position="928"/>
    </location>
</feature>
<evidence type="ECO:0000313" key="8">
    <source>
        <dbReference type="Proteomes" id="UP000663832"/>
    </source>
</evidence>
<proteinExistence type="predicted"/>
<dbReference type="InterPro" id="IPR036770">
    <property type="entry name" value="Ankyrin_rpt-contain_sf"/>
</dbReference>
<keyword evidence="1" id="KW-0677">Repeat</keyword>
<dbReference type="InterPro" id="IPR000421">
    <property type="entry name" value="FA58C"/>
</dbReference>
<dbReference type="InterPro" id="IPR002110">
    <property type="entry name" value="Ankyrin_rpt"/>
</dbReference>
<dbReference type="Gene3D" id="1.25.40.20">
    <property type="entry name" value="Ankyrin repeat-containing domain"/>
    <property type="match status" value="2"/>
</dbReference>
<evidence type="ECO:0000313" key="7">
    <source>
        <dbReference type="EMBL" id="CAF1247797.1"/>
    </source>
</evidence>
<protein>
    <recommendedName>
        <fullName evidence="5">F5/8 type C domain-containing protein</fullName>
    </recommendedName>
</protein>
<feature type="region of interest" description="Disordered" evidence="4">
    <location>
        <begin position="1636"/>
        <end position="1792"/>
    </location>
</feature>
<feature type="region of interest" description="Disordered" evidence="4">
    <location>
        <begin position="1511"/>
        <end position="1600"/>
    </location>
</feature>
<dbReference type="PROSITE" id="PS50297">
    <property type="entry name" value="ANK_REP_REGION"/>
    <property type="match status" value="2"/>
</dbReference>
<evidence type="ECO:0000313" key="6">
    <source>
        <dbReference type="EMBL" id="CAF1229735.1"/>
    </source>
</evidence>